<keyword evidence="4" id="KW-0862">Zinc</keyword>
<dbReference type="SUPFAM" id="SSF54695">
    <property type="entry name" value="POZ domain"/>
    <property type="match status" value="1"/>
</dbReference>
<dbReference type="SUPFAM" id="SSF57667">
    <property type="entry name" value="beta-beta-alpha zinc fingers"/>
    <property type="match status" value="3"/>
</dbReference>
<keyword evidence="3" id="KW-0009">Actin-binding</keyword>
<keyword evidence="4" id="KW-0863">Zinc-finger</keyword>
<dbReference type="InterPro" id="IPR011333">
    <property type="entry name" value="SKP1/BTB/POZ_sf"/>
</dbReference>
<dbReference type="PANTHER" id="PTHR24412">
    <property type="entry name" value="KELCH PROTEIN"/>
    <property type="match status" value="1"/>
</dbReference>
<organism evidence="7 8">
    <name type="scientific">Nezara viridula</name>
    <name type="common">Southern green stink bug</name>
    <name type="synonym">Cimex viridulus</name>
    <dbReference type="NCBI Taxonomy" id="85310"/>
    <lineage>
        <taxon>Eukaryota</taxon>
        <taxon>Metazoa</taxon>
        <taxon>Ecdysozoa</taxon>
        <taxon>Arthropoda</taxon>
        <taxon>Hexapoda</taxon>
        <taxon>Insecta</taxon>
        <taxon>Pterygota</taxon>
        <taxon>Neoptera</taxon>
        <taxon>Paraneoptera</taxon>
        <taxon>Hemiptera</taxon>
        <taxon>Heteroptera</taxon>
        <taxon>Panheteroptera</taxon>
        <taxon>Pentatomomorpha</taxon>
        <taxon>Pentatomoidea</taxon>
        <taxon>Pentatomidae</taxon>
        <taxon>Pentatominae</taxon>
        <taxon>Nezara</taxon>
    </lineage>
</organism>
<reference evidence="7" key="1">
    <citation type="submission" date="2022-01" db="EMBL/GenBank/DDBJ databases">
        <authorList>
            <person name="King R."/>
        </authorList>
    </citation>
    <scope>NUCLEOTIDE SEQUENCE</scope>
</reference>
<dbReference type="SMART" id="SM00875">
    <property type="entry name" value="BACK"/>
    <property type="match status" value="1"/>
</dbReference>
<evidence type="ECO:0000259" key="6">
    <source>
        <dbReference type="PROSITE" id="PS50157"/>
    </source>
</evidence>
<dbReference type="PANTHER" id="PTHR24412:SF489">
    <property type="entry name" value="RING FINGER DOMAIN AND KELCH REPEAT-CONTAINING PROTEIN DDB_G0271372"/>
    <property type="match status" value="1"/>
</dbReference>
<evidence type="ECO:0000256" key="2">
    <source>
        <dbReference type="ARBA" id="ARBA00022737"/>
    </source>
</evidence>
<keyword evidence="2" id="KW-0677">Repeat</keyword>
<dbReference type="Gene3D" id="1.25.40.420">
    <property type="match status" value="1"/>
</dbReference>
<dbReference type="InterPro" id="IPR015915">
    <property type="entry name" value="Kelch-typ_b-propeller"/>
</dbReference>
<feature type="domain" description="C2H2-type" evidence="6">
    <location>
        <begin position="580"/>
        <end position="612"/>
    </location>
</feature>
<sequence length="853" mass="97735">MCEILSLDVYDSSVHNAVCGGLKRLYYENKLFDVLLITKDDQISAHKIVLASAATFFKLFFTSELTSRSVSSVDISFCDSKILKQLVHFIYTGEINLSQKNIVSLVELEDFLGVGLLHHHLSHYMLTTINDYNCWSYHEIADRHGFADVFVKVDCYIRKNFIRLISTGKPEFLNISPDQLLSFFSSDFLAISDHERLLLGLCQWMGAAPDDRLAYLEELLNHVDIARISCWRGMSDRLAAYFNSDYQAPVTDWADRIGSMRDMLDRKTSLKGVLVEVILLIGGMMGGSVVPSVDTFIPPILLSRVLPLSVDHKRFLIIPPMFERRYKPTAAASEKAVYVIGGTHNHEELKTNGISCEVYKLKENKWNLLPNLPQSKTLKISSNRRPPAAFVEGNLYVALPSPKPSFWMLSRNEKYWMQLQPPKSYEVYDLVSCCSAVYCIGRQFEESLCYLLERYDAYSDSWVEVSVFSIQSSQQHLKGVCIDSWVCIASCQEWLRRALLRSGFFKWNVRILPPWKELFSTRILNGPVDEELSTLSPLAVIVLHEDDVEVVLKEVKKEKVDEDEDTSNVEIEHHHIQSTIICHSCGAEFAEETELEKHRHIINLETHQREECGKEPTLKCSLCDERFHFKPQLNAHLIDFHSKAKLGSPQRKSSQSQLPEEQYPCKLCPRSFTRVGSLNYHLSRKHSGDNKRSAEEFPYLCPTCGNRYKSSTQLCRHRRWECGKEPMFQCQLCIKKFHHRHGLKQHMKLHIAKNEALGTGKGSYASFQFCCEKCGRGYKLRSSLNNHIRWECGKEPVFPCSVCDVRFTHKGNLKKHILTKHVVKVPQDVAKQEDNKNVVKSVCETSSDVVAIQ</sequence>
<dbReference type="Pfam" id="PF01344">
    <property type="entry name" value="Kelch_1"/>
    <property type="match status" value="1"/>
</dbReference>
<accession>A0A9P0H8Y3</accession>
<dbReference type="Proteomes" id="UP001152798">
    <property type="component" value="Chromosome 4"/>
</dbReference>
<dbReference type="SUPFAM" id="SSF117281">
    <property type="entry name" value="Kelch motif"/>
    <property type="match status" value="1"/>
</dbReference>
<dbReference type="GO" id="GO:0003779">
    <property type="term" value="F:actin binding"/>
    <property type="evidence" value="ECO:0007669"/>
    <property type="project" value="UniProtKB-KW"/>
</dbReference>
<dbReference type="GO" id="GO:0008270">
    <property type="term" value="F:zinc ion binding"/>
    <property type="evidence" value="ECO:0007669"/>
    <property type="project" value="UniProtKB-KW"/>
</dbReference>
<dbReference type="Gene3D" id="3.30.160.60">
    <property type="entry name" value="Classic Zinc Finger"/>
    <property type="match status" value="4"/>
</dbReference>
<dbReference type="OrthoDB" id="6582967at2759"/>
<feature type="domain" description="C2H2-type" evidence="6">
    <location>
        <begin position="663"/>
        <end position="691"/>
    </location>
</feature>
<protein>
    <submittedName>
        <fullName evidence="7">Uncharacterized protein</fullName>
    </submittedName>
</protein>
<evidence type="ECO:0000313" key="8">
    <source>
        <dbReference type="Proteomes" id="UP001152798"/>
    </source>
</evidence>
<evidence type="ECO:0000313" key="7">
    <source>
        <dbReference type="EMBL" id="CAH1397768.1"/>
    </source>
</evidence>
<dbReference type="InterPro" id="IPR006652">
    <property type="entry name" value="Kelch_1"/>
</dbReference>
<dbReference type="Gene3D" id="2.120.10.80">
    <property type="entry name" value="Kelch-type beta propeller"/>
    <property type="match status" value="1"/>
</dbReference>
<feature type="domain" description="C2H2-type" evidence="6">
    <location>
        <begin position="699"/>
        <end position="726"/>
    </location>
</feature>
<dbReference type="PROSITE" id="PS50157">
    <property type="entry name" value="ZINC_FINGER_C2H2_2"/>
    <property type="match status" value="7"/>
</dbReference>
<feature type="domain" description="C2H2-type" evidence="6">
    <location>
        <begin position="618"/>
        <end position="646"/>
    </location>
</feature>
<dbReference type="InterPro" id="IPR036236">
    <property type="entry name" value="Znf_C2H2_sf"/>
</dbReference>
<dbReference type="Pfam" id="PF00651">
    <property type="entry name" value="BTB"/>
    <property type="match status" value="1"/>
</dbReference>
<feature type="domain" description="C2H2-type" evidence="6">
    <location>
        <begin position="798"/>
        <end position="826"/>
    </location>
</feature>
<feature type="domain" description="C2H2-type" evidence="6">
    <location>
        <begin position="728"/>
        <end position="755"/>
    </location>
</feature>
<dbReference type="AlphaFoldDB" id="A0A9P0H8Y3"/>
<dbReference type="InterPro" id="IPR000210">
    <property type="entry name" value="BTB/POZ_dom"/>
</dbReference>
<name>A0A9P0H8Y3_NEZVI</name>
<evidence type="ECO:0000256" key="1">
    <source>
        <dbReference type="ARBA" id="ARBA00022441"/>
    </source>
</evidence>
<gene>
    <name evidence="7" type="ORF">NEZAVI_LOCUS7545</name>
</gene>
<dbReference type="SMART" id="SM00225">
    <property type="entry name" value="BTB"/>
    <property type="match status" value="1"/>
</dbReference>
<dbReference type="InterPro" id="IPR011705">
    <property type="entry name" value="BACK"/>
</dbReference>
<keyword evidence="8" id="KW-1185">Reference proteome</keyword>
<dbReference type="PROSITE" id="PS50097">
    <property type="entry name" value="BTB"/>
    <property type="match status" value="1"/>
</dbReference>
<dbReference type="Pfam" id="PF07707">
    <property type="entry name" value="BACK"/>
    <property type="match status" value="1"/>
</dbReference>
<feature type="domain" description="C2H2-type" evidence="6">
    <location>
        <begin position="769"/>
        <end position="796"/>
    </location>
</feature>
<dbReference type="Gene3D" id="3.30.710.10">
    <property type="entry name" value="Potassium Channel Kv1.1, Chain A"/>
    <property type="match status" value="1"/>
</dbReference>
<evidence type="ECO:0000256" key="4">
    <source>
        <dbReference type="PROSITE-ProRule" id="PRU00042"/>
    </source>
</evidence>
<feature type="domain" description="BTB" evidence="5">
    <location>
        <begin position="32"/>
        <end position="99"/>
    </location>
</feature>
<evidence type="ECO:0000256" key="3">
    <source>
        <dbReference type="ARBA" id="ARBA00023203"/>
    </source>
</evidence>
<evidence type="ECO:0000259" key="5">
    <source>
        <dbReference type="PROSITE" id="PS50097"/>
    </source>
</evidence>
<proteinExistence type="predicted"/>
<keyword evidence="4" id="KW-0479">Metal-binding</keyword>
<dbReference type="Pfam" id="PF00096">
    <property type="entry name" value="zf-C2H2"/>
    <property type="match status" value="2"/>
</dbReference>
<dbReference type="EMBL" id="OV725080">
    <property type="protein sequence ID" value="CAH1397768.1"/>
    <property type="molecule type" value="Genomic_DNA"/>
</dbReference>
<keyword evidence="1" id="KW-0880">Kelch repeat</keyword>
<dbReference type="SMART" id="SM00355">
    <property type="entry name" value="ZnF_C2H2"/>
    <property type="match status" value="7"/>
</dbReference>
<dbReference type="CDD" id="cd18186">
    <property type="entry name" value="BTB_POZ_ZBTB_KLHL-like"/>
    <property type="match status" value="1"/>
</dbReference>
<dbReference type="InterPro" id="IPR013087">
    <property type="entry name" value="Znf_C2H2_type"/>
</dbReference>
<dbReference type="PROSITE" id="PS00028">
    <property type="entry name" value="ZINC_FINGER_C2H2_1"/>
    <property type="match status" value="4"/>
</dbReference>